<protein>
    <submittedName>
        <fullName evidence="3">Uncharacterized protein</fullName>
    </submittedName>
</protein>
<keyword evidence="2" id="KW-0812">Transmembrane</keyword>
<feature type="region of interest" description="Disordered" evidence="1">
    <location>
        <begin position="62"/>
        <end position="106"/>
    </location>
</feature>
<feature type="transmembrane region" description="Helical" evidence="2">
    <location>
        <begin position="6"/>
        <end position="25"/>
    </location>
</feature>
<evidence type="ECO:0000313" key="4">
    <source>
        <dbReference type="Proteomes" id="UP000823561"/>
    </source>
</evidence>
<comment type="caution">
    <text evidence="3">The sequence shown here is derived from an EMBL/GenBank/DDBJ whole genome shotgun (WGS) entry which is preliminary data.</text>
</comment>
<dbReference type="Proteomes" id="UP000823561">
    <property type="component" value="Chromosome 6"/>
</dbReference>
<keyword evidence="4" id="KW-1185">Reference proteome</keyword>
<sequence length="106" mass="11944">MLTTEEWVIVAFSVFVIAIRLAYFLHRRCLSKPSPALLRAQATGDECAGVRLLSWRPLENWDAPEREGPLAAEPEEEHFAPPSYSSLQLDLPPPYPKVSYNNYGKG</sequence>
<keyword evidence="2" id="KW-1133">Transmembrane helix</keyword>
<evidence type="ECO:0000256" key="1">
    <source>
        <dbReference type="SAM" id="MobiDB-lite"/>
    </source>
</evidence>
<dbReference type="AlphaFoldDB" id="A0AAV6H2Y3"/>
<evidence type="ECO:0000256" key="2">
    <source>
        <dbReference type="SAM" id="Phobius"/>
    </source>
</evidence>
<dbReference type="EMBL" id="JADWDJ010000006">
    <property type="protein sequence ID" value="KAG5280385.1"/>
    <property type="molecule type" value="Genomic_DNA"/>
</dbReference>
<organism evidence="3 4">
    <name type="scientific">Alosa alosa</name>
    <name type="common">allis shad</name>
    <dbReference type="NCBI Taxonomy" id="278164"/>
    <lineage>
        <taxon>Eukaryota</taxon>
        <taxon>Metazoa</taxon>
        <taxon>Chordata</taxon>
        <taxon>Craniata</taxon>
        <taxon>Vertebrata</taxon>
        <taxon>Euteleostomi</taxon>
        <taxon>Actinopterygii</taxon>
        <taxon>Neopterygii</taxon>
        <taxon>Teleostei</taxon>
        <taxon>Clupei</taxon>
        <taxon>Clupeiformes</taxon>
        <taxon>Clupeoidei</taxon>
        <taxon>Clupeidae</taxon>
        <taxon>Alosa</taxon>
    </lineage>
</organism>
<name>A0AAV6H2Y3_9TELE</name>
<reference evidence="3" key="1">
    <citation type="submission" date="2020-10" db="EMBL/GenBank/DDBJ databases">
        <title>Chromosome-scale genome assembly of the Allis shad, Alosa alosa.</title>
        <authorList>
            <person name="Margot Z."/>
            <person name="Christophe K."/>
            <person name="Cabau C."/>
            <person name="Louis A."/>
            <person name="Berthelot C."/>
            <person name="Parey E."/>
            <person name="Roest Crollius H."/>
            <person name="Montfort J."/>
            <person name="Robinson-Rechavi M."/>
            <person name="Bucao C."/>
            <person name="Bouchez O."/>
            <person name="Gislard M."/>
            <person name="Lluch J."/>
            <person name="Milhes M."/>
            <person name="Lampietro C."/>
            <person name="Lopez Roques C."/>
            <person name="Donnadieu C."/>
            <person name="Braasch I."/>
            <person name="Desvignes T."/>
            <person name="Postlethwait J."/>
            <person name="Bobe J."/>
            <person name="Guiguen Y."/>
        </authorList>
    </citation>
    <scope>NUCLEOTIDE SEQUENCE</scope>
    <source>
        <strain evidence="3">M-15738</strain>
        <tissue evidence="3">Blood</tissue>
    </source>
</reference>
<proteinExistence type="predicted"/>
<keyword evidence="2" id="KW-0472">Membrane</keyword>
<accession>A0AAV6H2Y3</accession>
<evidence type="ECO:0000313" key="3">
    <source>
        <dbReference type="EMBL" id="KAG5280385.1"/>
    </source>
</evidence>
<gene>
    <name evidence="3" type="ORF">AALO_G00088510</name>
</gene>